<keyword evidence="2" id="KW-1185">Reference proteome</keyword>
<reference evidence="1" key="2">
    <citation type="submission" date="2022-06" db="UniProtKB">
        <authorList>
            <consortium name="EnsemblMetazoa"/>
        </authorList>
    </citation>
    <scope>IDENTIFICATION</scope>
</reference>
<protein>
    <submittedName>
        <fullName evidence="1">Uncharacterized protein</fullName>
    </submittedName>
</protein>
<dbReference type="AlphaFoldDB" id="A0A8R1XTT2"/>
<accession>A0A8R1XTT2</accession>
<dbReference type="EMBL" id="CMVM020000142">
    <property type="status" value="NOT_ANNOTATED_CDS"/>
    <property type="molecule type" value="Genomic_DNA"/>
</dbReference>
<name>A0A8R1XTT2_ONCVO</name>
<dbReference type="Proteomes" id="UP000024404">
    <property type="component" value="Unassembled WGS sequence"/>
</dbReference>
<organism evidence="1 2">
    <name type="scientific">Onchocerca volvulus</name>
    <dbReference type="NCBI Taxonomy" id="6282"/>
    <lineage>
        <taxon>Eukaryota</taxon>
        <taxon>Metazoa</taxon>
        <taxon>Ecdysozoa</taxon>
        <taxon>Nematoda</taxon>
        <taxon>Chromadorea</taxon>
        <taxon>Rhabditida</taxon>
        <taxon>Spirurina</taxon>
        <taxon>Spiruromorpha</taxon>
        <taxon>Filarioidea</taxon>
        <taxon>Onchocercidae</taxon>
        <taxon>Onchocerca</taxon>
    </lineage>
</organism>
<sequence length="106" mass="12478">MMTIKLGFMVFINDCFRGNIKFSLFFLSHNAFSIFVMDPIQCYVHHVLFVAVSQRNNDEYRLAFFCVRHLRGKRKGREGERSLPNQNQIFLTALSRMHAVASRFKN</sequence>
<reference evidence="2" key="1">
    <citation type="submission" date="2013-10" db="EMBL/GenBank/DDBJ databases">
        <title>Genome sequencing of Onchocerca volvulus.</title>
        <authorList>
            <person name="Cotton J."/>
            <person name="Tsai J."/>
            <person name="Stanley E."/>
            <person name="Tracey A."/>
            <person name="Holroyd N."/>
            <person name="Lustigman S."/>
            <person name="Berriman M."/>
        </authorList>
    </citation>
    <scope>NUCLEOTIDE SEQUENCE</scope>
</reference>
<evidence type="ECO:0000313" key="2">
    <source>
        <dbReference type="Proteomes" id="UP000024404"/>
    </source>
</evidence>
<evidence type="ECO:0000313" key="1">
    <source>
        <dbReference type="EnsemblMetazoa" id="OVOC4601.1"/>
    </source>
</evidence>
<dbReference type="EnsemblMetazoa" id="OVOC4601.1">
    <property type="protein sequence ID" value="OVOC4601.1"/>
    <property type="gene ID" value="WBGene00241410"/>
</dbReference>
<proteinExistence type="predicted"/>